<dbReference type="PANTHER" id="PTHR46847:SF1">
    <property type="entry name" value="D-ALLOSE-BINDING PERIPLASMIC PROTEIN-RELATED"/>
    <property type="match status" value="1"/>
</dbReference>
<reference evidence="4 5" key="1">
    <citation type="submission" date="2017-04" db="EMBL/GenBank/DDBJ databases">
        <authorList>
            <person name="Afonso C.L."/>
            <person name="Miller P.J."/>
            <person name="Scott M.A."/>
            <person name="Spackman E."/>
            <person name="Goraichik I."/>
            <person name="Dimitrov K.M."/>
            <person name="Suarez D.L."/>
            <person name="Swayne D.E."/>
        </authorList>
    </citation>
    <scope>NUCLEOTIDE SEQUENCE [LARGE SCALE GENOMIC DNA]</scope>
    <source>
        <strain evidence="5">XA(T)</strain>
    </source>
</reference>
<dbReference type="KEGG" id="cphy:B5808_00685"/>
<accession>A0A1X9LJ09</accession>
<proteinExistence type="inferred from homology"/>
<comment type="similarity">
    <text evidence="2">Belongs to the bacterial solute-binding protein 2 family.</text>
</comment>
<dbReference type="Proteomes" id="UP000192775">
    <property type="component" value="Chromosome"/>
</dbReference>
<keyword evidence="5" id="KW-1185">Reference proteome</keyword>
<evidence type="ECO:0000256" key="1">
    <source>
        <dbReference type="ARBA" id="ARBA00004196"/>
    </source>
</evidence>
<name>A0A1X9LJ09_9MICO</name>
<dbReference type="STRING" id="1619308.B5808_00685"/>
<dbReference type="Pfam" id="PF13407">
    <property type="entry name" value="Peripla_BP_4"/>
    <property type="match status" value="1"/>
</dbReference>
<dbReference type="RefSeq" id="WP_085017723.1">
    <property type="nucleotide sequence ID" value="NZ_BMHD01000001.1"/>
</dbReference>
<dbReference type="GO" id="GO:0030246">
    <property type="term" value="F:carbohydrate binding"/>
    <property type="evidence" value="ECO:0007669"/>
    <property type="project" value="UniProtKB-ARBA"/>
</dbReference>
<organism evidence="4 5">
    <name type="scientific">Cnuibacter physcomitrellae</name>
    <dbReference type="NCBI Taxonomy" id="1619308"/>
    <lineage>
        <taxon>Bacteria</taxon>
        <taxon>Bacillati</taxon>
        <taxon>Actinomycetota</taxon>
        <taxon>Actinomycetes</taxon>
        <taxon>Micrococcales</taxon>
        <taxon>Microbacteriaceae</taxon>
        <taxon>Cnuibacter</taxon>
    </lineage>
</organism>
<evidence type="ECO:0000313" key="4">
    <source>
        <dbReference type="EMBL" id="ARJ03911.1"/>
    </source>
</evidence>
<gene>
    <name evidence="4" type="ORF">B5808_00685</name>
</gene>
<dbReference type="InterPro" id="IPR028082">
    <property type="entry name" value="Peripla_BP_I"/>
</dbReference>
<dbReference type="InterPro" id="IPR025997">
    <property type="entry name" value="SBP_2_dom"/>
</dbReference>
<evidence type="ECO:0000256" key="2">
    <source>
        <dbReference type="ARBA" id="ARBA00007639"/>
    </source>
</evidence>
<sequence length="346" mass="35970">MHARTRSIVAATAAGAMVLLGLSGCNAAASSNSGEPLVGLVIKTQDNPFYVKMTEGAKAEAEELGYNLQVASGDGQSDVDSQIKAIENFTAQGAKAILVTPAGDGIIPAIQKAQQAGILVFAMDSPLGAASGIDGTFATDNLLAGQLVGEWAKEALGSTPARIATLDLSTDQIPVDVARNQGFLEGFGIDTADPTKMWDETDPRLVGHEVTDANEAGGRTGMEKLLQKDPTINLVYTINEPTAAGAYQAVQAAGLQDQITIVSVDGGCPGVKNVQQGIIAATSMQFPLEMSKQALQAVKAYLDDGTKPQNSEGLDFTNTGVTLVTDKPQDGIESEDTTWGLDQCWG</sequence>
<dbReference type="PROSITE" id="PS51257">
    <property type="entry name" value="PROKAR_LIPOPROTEIN"/>
    <property type="match status" value="1"/>
</dbReference>
<keyword evidence="3" id="KW-0732">Signal</keyword>
<dbReference type="GO" id="GO:0030313">
    <property type="term" value="C:cell envelope"/>
    <property type="evidence" value="ECO:0007669"/>
    <property type="project" value="UniProtKB-SubCell"/>
</dbReference>
<dbReference type="PANTHER" id="PTHR46847">
    <property type="entry name" value="D-ALLOSE-BINDING PERIPLASMIC PROTEIN-RELATED"/>
    <property type="match status" value="1"/>
</dbReference>
<dbReference type="SUPFAM" id="SSF53822">
    <property type="entry name" value="Periplasmic binding protein-like I"/>
    <property type="match status" value="1"/>
</dbReference>
<comment type="subcellular location">
    <subcellularLocation>
        <location evidence="1">Cell envelope</location>
    </subcellularLocation>
</comment>
<evidence type="ECO:0000256" key="3">
    <source>
        <dbReference type="ARBA" id="ARBA00022729"/>
    </source>
</evidence>
<dbReference type="EMBL" id="CP020715">
    <property type="protein sequence ID" value="ARJ03911.1"/>
    <property type="molecule type" value="Genomic_DNA"/>
</dbReference>
<protein>
    <submittedName>
        <fullName evidence="4">Sugar ABC transporter</fullName>
    </submittedName>
</protein>
<evidence type="ECO:0000313" key="5">
    <source>
        <dbReference type="Proteomes" id="UP000192775"/>
    </source>
</evidence>
<dbReference type="Gene3D" id="3.40.50.2300">
    <property type="match status" value="2"/>
</dbReference>
<dbReference type="AlphaFoldDB" id="A0A1X9LJ09"/>